<organism evidence="1 2">
    <name type="scientific">Flavobacterium cheonhonense</name>
    <dbReference type="NCBI Taxonomy" id="706185"/>
    <lineage>
        <taxon>Bacteria</taxon>
        <taxon>Pseudomonadati</taxon>
        <taxon>Bacteroidota</taxon>
        <taxon>Flavobacteriia</taxon>
        <taxon>Flavobacteriales</taxon>
        <taxon>Flavobacteriaceae</taxon>
        <taxon>Flavobacterium</taxon>
    </lineage>
</organism>
<keyword evidence="2" id="KW-1185">Reference proteome</keyword>
<sequence>MKIKSILLLALVMVFGSCDESIDVPLLNEAKVIDSMTSGTWKISQFTYQNNLKTSDYNGIVFDFDAITVSLSNTGTTPVAGSWGVVDEGFDGDPVLVVNLALTSVEPRFTNISDDWYVIESTATKLRLKDENLETGTIDYLTFQKL</sequence>
<dbReference type="Proteomes" id="UP001500968">
    <property type="component" value="Unassembled WGS sequence"/>
</dbReference>
<dbReference type="EMBL" id="BAABCR010000015">
    <property type="protein sequence ID" value="GAA4037810.1"/>
    <property type="molecule type" value="Genomic_DNA"/>
</dbReference>
<name>A0ABP7U8L4_9FLAO</name>
<dbReference type="RefSeq" id="WP_324690382.1">
    <property type="nucleotide sequence ID" value="NZ_BAABCR010000015.1"/>
</dbReference>
<evidence type="ECO:0000313" key="2">
    <source>
        <dbReference type="Proteomes" id="UP001500968"/>
    </source>
</evidence>
<protein>
    <recommendedName>
        <fullName evidence="3">Lipocalin-like domain-containing protein</fullName>
    </recommendedName>
</protein>
<gene>
    <name evidence="1" type="ORF">GCM10022386_24600</name>
</gene>
<evidence type="ECO:0008006" key="3">
    <source>
        <dbReference type="Google" id="ProtNLM"/>
    </source>
</evidence>
<comment type="caution">
    <text evidence="1">The sequence shown here is derived from an EMBL/GenBank/DDBJ whole genome shotgun (WGS) entry which is preliminary data.</text>
</comment>
<evidence type="ECO:0000313" key="1">
    <source>
        <dbReference type="EMBL" id="GAA4037810.1"/>
    </source>
</evidence>
<proteinExistence type="predicted"/>
<accession>A0ABP7U8L4</accession>
<reference evidence="2" key="1">
    <citation type="journal article" date="2019" name="Int. J. Syst. Evol. Microbiol.">
        <title>The Global Catalogue of Microorganisms (GCM) 10K type strain sequencing project: providing services to taxonomists for standard genome sequencing and annotation.</title>
        <authorList>
            <consortium name="The Broad Institute Genomics Platform"/>
            <consortium name="The Broad Institute Genome Sequencing Center for Infectious Disease"/>
            <person name="Wu L."/>
            <person name="Ma J."/>
        </authorList>
    </citation>
    <scope>NUCLEOTIDE SEQUENCE [LARGE SCALE GENOMIC DNA]</scope>
    <source>
        <strain evidence="2">JCM 17064</strain>
    </source>
</reference>
<dbReference type="PROSITE" id="PS51257">
    <property type="entry name" value="PROKAR_LIPOPROTEIN"/>
    <property type="match status" value="1"/>
</dbReference>